<organism evidence="10 11">
    <name type="scientific">Pelosinus baikalensis</name>
    <dbReference type="NCBI Taxonomy" id="2892015"/>
    <lineage>
        <taxon>Bacteria</taxon>
        <taxon>Bacillati</taxon>
        <taxon>Bacillota</taxon>
        <taxon>Negativicutes</taxon>
        <taxon>Selenomonadales</taxon>
        <taxon>Sporomusaceae</taxon>
        <taxon>Pelosinus</taxon>
    </lineage>
</organism>
<keyword evidence="8" id="KW-0472">Membrane</keyword>
<dbReference type="GO" id="GO:0005524">
    <property type="term" value="F:ATP binding"/>
    <property type="evidence" value="ECO:0007669"/>
    <property type="project" value="UniProtKB-KW"/>
</dbReference>
<keyword evidence="2" id="KW-1003">Cell membrane</keyword>
<evidence type="ECO:0000256" key="7">
    <source>
        <dbReference type="ARBA" id="ARBA00022967"/>
    </source>
</evidence>
<dbReference type="SUPFAM" id="SSF52540">
    <property type="entry name" value="P-loop containing nucleoside triphosphate hydrolases"/>
    <property type="match status" value="2"/>
</dbReference>
<dbReference type="SMART" id="SM00382">
    <property type="entry name" value="AAA"/>
    <property type="match status" value="2"/>
</dbReference>
<comment type="caution">
    <text evidence="10">The sequence shown here is derived from an EMBL/GenBank/DDBJ whole genome shotgun (WGS) entry which is preliminary data.</text>
</comment>
<proteinExistence type="predicted"/>
<dbReference type="InterPro" id="IPR003593">
    <property type="entry name" value="AAA+_ATPase"/>
</dbReference>
<dbReference type="PANTHER" id="PTHR43790">
    <property type="entry name" value="CARBOHYDRATE TRANSPORT ATP-BINDING PROTEIN MG119-RELATED"/>
    <property type="match status" value="1"/>
</dbReference>
<evidence type="ECO:0000256" key="6">
    <source>
        <dbReference type="ARBA" id="ARBA00022840"/>
    </source>
</evidence>
<feature type="domain" description="ABC transporter" evidence="9">
    <location>
        <begin position="5"/>
        <end position="243"/>
    </location>
</feature>
<keyword evidence="11" id="KW-1185">Reference proteome</keyword>
<keyword evidence="5" id="KW-0547">Nucleotide-binding</keyword>
<feature type="domain" description="ABC transporter" evidence="9">
    <location>
        <begin position="254"/>
        <end position="496"/>
    </location>
</feature>
<dbReference type="CDD" id="cd03216">
    <property type="entry name" value="ABC_Carb_Monos_I"/>
    <property type="match status" value="1"/>
</dbReference>
<dbReference type="PROSITE" id="PS00211">
    <property type="entry name" value="ABC_TRANSPORTER_1"/>
    <property type="match status" value="1"/>
</dbReference>
<gene>
    <name evidence="10" type="ORF">LMF89_04515</name>
</gene>
<keyword evidence="6 10" id="KW-0067">ATP-binding</keyword>
<protein>
    <submittedName>
        <fullName evidence="10">Sugar ABC transporter ATP-binding protein</fullName>
    </submittedName>
</protein>
<name>A0ABS8HN97_9FIRM</name>
<accession>A0ABS8HN97</accession>
<evidence type="ECO:0000259" key="9">
    <source>
        <dbReference type="PROSITE" id="PS50893"/>
    </source>
</evidence>
<evidence type="ECO:0000256" key="4">
    <source>
        <dbReference type="ARBA" id="ARBA00022737"/>
    </source>
</evidence>
<evidence type="ECO:0000256" key="1">
    <source>
        <dbReference type="ARBA" id="ARBA00022448"/>
    </source>
</evidence>
<sequence length="496" mass="55489">MTELVKMEGIYKTFPGVKALTNVSFDIRSGEVHAMLGENGAGKSTLMKVLTGVYSCDSGKIHFKGQEVSIHQPKDAQKLGISIIHQEFSLFPHLSVAENIFIGREPRNKILNFVIMEKDLKKKTKELLATIHLDIDPDTLVKDLSVAQQQMVEIARVLSMNSEVIVMDEPTAALTEREVKELFRVIKQLKESGVGIVYISHRLEELKHIADRVTVMRDGHYIKTVDYDESCLGNLIATMVGRSLDEKFPMHHNLTEGKVILEVNRLVSTGVLNIQKFKLYEGEIVGIYGLVGAGRTEFARALFGADKSEIMEIKIQGKKVVIKNPRDAIRHGIGYLTEDRKKDGLALGLSVEDNIILANLLNVCKFGIIDRNKSKKLSNQYIADLNIKTPNLEQKAKFLSGGNQQKIIIAKWLCRQAKVLIFDEPTRGIDIGAKIEVYELMNKLVVAGVGVIMISSELPEILGMSDRILVMRDGRFTGEVNRKDATQEKLLYHAVQ</sequence>
<evidence type="ECO:0000313" key="10">
    <source>
        <dbReference type="EMBL" id="MCC5464628.1"/>
    </source>
</evidence>
<dbReference type="Proteomes" id="UP001165492">
    <property type="component" value="Unassembled WGS sequence"/>
</dbReference>
<dbReference type="CDD" id="cd03215">
    <property type="entry name" value="ABC_Carb_Monos_II"/>
    <property type="match status" value="1"/>
</dbReference>
<keyword evidence="4" id="KW-0677">Repeat</keyword>
<keyword evidence="3" id="KW-0762">Sugar transport</keyword>
<dbReference type="EMBL" id="JAJHJB010000004">
    <property type="protein sequence ID" value="MCC5464628.1"/>
    <property type="molecule type" value="Genomic_DNA"/>
</dbReference>
<dbReference type="InterPro" id="IPR027417">
    <property type="entry name" value="P-loop_NTPase"/>
</dbReference>
<dbReference type="RefSeq" id="WP_229534063.1">
    <property type="nucleotide sequence ID" value="NZ_JAJHJB010000004.1"/>
</dbReference>
<evidence type="ECO:0000256" key="2">
    <source>
        <dbReference type="ARBA" id="ARBA00022475"/>
    </source>
</evidence>
<evidence type="ECO:0000313" key="11">
    <source>
        <dbReference type="Proteomes" id="UP001165492"/>
    </source>
</evidence>
<dbReference type="Pfam" id="PF00005">
    <property type="entry name" value="ABC_tran"/>
    <property type="match status" value="2"/>
</dbReference>
<reference evidence="10" key="1">
    <citation type="submission" date="2021-11" db="EMBL/GenBank/DDBJ databases">
        <title>Description of a new species Pelosinus isolated from the bottom sediments of Lake Baikal.</title>
        <authorList>
            <person name="Zakharyuk A."/>
        </authorList>
    </citation>
    <scope>NUCLEOTIDE SEQUENCE</scope>
    <source>
        <strain evidence="10">Bkl1</strain>
    </source>
</reference>
<evidence type="ECO:0000256" key="5">
    <source>
        <dbReference type="ARBA" id="ARBA00022741"/>
    </source>
</evidence>
<dbReference type="PANTHER" id="PTHR43790:SF3">
    <property type="entry name" value="D-ALLOSE IMPORT ATP-BINDING PROTEIN ALSA-RELATED"/>
    <property type="match status" value="1"/>
</dbReference>
<keyword evidence="7" id="KW-1278">Translocase</keyword>
<evidence type="ECO:0000256" key="3">
    <source>
        <dbReference type="ARBA" id="ARBA00022597"/>
    </source>
</evidence>
<dbReference type="Gene3D" id="3.40.50.300">
    <property type="entry name" value="P-loop containing nucleotide triphosphate hydrolases"/>
    <property type="match status" value="2"/>
</dbReference>
<keyword evidence="1" id="KW-0813">Transport</keyword>
<evidence type="ECO:0000256" key="8">
    <source>
        <dbReference type="ARBA" id="ARBA00023136"/>
    </source>
</evidence>
<dbReference type="InterPro" id="IPR003439">
    <property type="entry name" value="ABC_transporter-like_ATP-bd"/>
</dbReference>
<dbReference type="PROSITE" id="PS50893">
    <property type="entry name" value="ABC_TRANSPORTER_2"/>
    <property type="match status" value="2"/>
</dbReference>
<dbReference type="InterPro" id="IPR050107">
    <property type="entry name" value="ABC_carbohydrate_import_ATPase"/>
</dbReference>
<dbReference type="InterPro" id="IPR017871">
    <property type="entry name" value="ABC_transporter-like_CS"/>
</dbReference>